<evidence type="ECO:0000313" key="3">
    <source>
        <dbReference type="Proteomes" id="UP000266391"/>
    </source>
</evidence>
<dbReference type="Proteomes" id="UP000266391">
    <property type="component" value="Unassembled WGS sequence"/>
</dbReference>
<dbReference type="EMBL" id="QSKW01000013">
    <property type="protein sequence ID" value="RHE97155.1"/>
    <property type="molecule type" value="Genomic_DNA"/>
</dbReference>
<dbReference type="EMBL" id="QSIQ01000020">
    <property type="protein sequence ID" value="RHD01805.1"/>
    <property type="molecule type" value="Genomic_DNA"/>
</dbReference>
<proteinExistence type="predicted"/>
<dbReference type="RefSeq" id="WP_007884557.1">
    <property type="nucleotide sequence ID" value="NZ_CATWND010000031.1"/>
</dbReference>
<accession>A0A396ABU8</accession>
<evidence type="ECO:0000313" key="4">
    <source>
        <dbReference type="Proteomes" id="UP000286271"/>
    </source>
</evidence>
<reference evidence="3 4" key="1">
    <citation type="submission" date="2018-08" db="EMBL/GenBank/DDBJ databases">
        <title>A genome reference for cultivated species of the human gut microbiota.</title>
        <authorList>
            <person name="Zou Y."/>
            <person name="Xue W."/>
            <person name="Luo G."/>
        </authorList>
    </citation>
    <scope>NUCLEOTIDE SEQUENCE [LARGE SCALE GENOMIC DNA]</scope>
    <source>
        <strain evidence="2 4">AM27-11</strain>
        <strain evidence="1 3">AM32-8LB</strain>
    </source>
</reference>
<dbReference type="Proteomes" id="UP000286271">
    <property type="component" value="Unassembled WGS sequence"/>
</dbReference>
<comment type="caution">
    <text evidence="1">The sequence shown here is derived from an EMBL/GenBank/DDBJ whole genome shotgun (WGS) entry which is preliminary data.</text>
</comment>
<dbReference type="GeneID" id="75160851"/>
<gene>
    <name evidence="2" type="ORF">DW707_09245</name>
    <name evidence="1" type="ORF">DW813_12145</name>
</gene>
<evidence type="ECO:0000313" key="1">
    <source>
        <dbReference type="EMBL" id="RHD01805.1"/>
    </source>
</evidence>
<sequence length="130" mass="15294">MTNMYETWLMEQIHSIANFPYEDIKILDKYPLDVSKQVLKVLIENSCLGQNYGPIDISRKKINEINKDWLNQFLLEVASTCIDCSDEWEYRRLVELVVLVLPELKQEVLKLGAQSENEEVREVVEDFQNL</sequence>
<protein>
    <submittedName>
        <fullName evidence="1">Uncharacterized protein</fullName>
    </submittedName>
</protein>
<evidence type="ECO:0000313" key="2">
    <source>
        <dbReference type="EMBL" id="RHE97155.1"/>
    </source>
</evidence>
<name>A0A396ABU8_9FIRM</name>
<dbReference type="AlphaFoldDB" id="A0A396ABU8"/>
<organism evidence="1 3">
    <name type="scientific">Roseburia inulinivorans</name>
    <dbReference type="NCBI Taxonomy" id="360807"/>
    <lineage>
        <taxon>Bacteria</taxon>
        <taxon>Bacillati</taxon>
        <taxon>Bacillota</taxon>
        <taxon>Clostridia</taxon>
        <taxon>Lachnospirales</taxon>
        <taxon>Lachnospiraceae</taxon>
        <taxon>Roseburia</taxon>
    </lineage>
</organism>